<dbReference type="OrthoDB" id="1756107at2"/>
<dbReference type="AlphaFoldDB" id="A0A1I3E6N2"/>
<organism evidence="4 5">
    <name type="scientific">Pisciglobus halotolerans</name>
    <dbReference type="NCBI Taxonomy" id="745365"/>
    <lineage>
        <taxon>Bacteria</taxon>
        <taxon>Bacillati</taxon>
        <taxon>Bacillota</taxon>
        <taxon>Bacilli</taxon>
        <taxon>Lactobacillales</taxon>
        <taxon>Carnobacteriaceae</taxon>
    </lineage>
</organism>
<feature type="compositionally biased region" description="Low complexity" evidence="2">
    <location>
        <begin position="38"/>
        <end position="53"/>
    </location>
</feature>
<keyword evidence="1 3" id="KW-0732">Signal</keyword>
<dbReference type="Proteomes" id="UP000198668">
    <property type="component" value="Unassembled WGS sequence"/>
</dbReference>
<dbReference type="InterPro" id="IPR029050">
    <property type="entry name" value="Immunoprotect_excell_Ig-like"/>
</dbReference>
<evidence type="ECO:0000313" key="5">
    <source>
        <dbReference type="Proteomes" id="UP000198668"/>
    </source>
</evidence>
<feature type="signal peptide" evidence="3">
    <location>
        <begin position="1"/>
        <end position="18"/>
    </location>
</feature>
<gene>
    <name evidence="4" type="ORF">SAMN04489868_1743</name>
</gene>
<keyword evidence="5" id="KW-1185">Reference proteome</keyword>
<dbReference type="EMBL" id="FOQE01000074">
    <property type="protein sequence ID" value="SFH94538.1"/>
    <property type="molecule type" value="Genomic_DNA"/>
</dbReference>
<reference evidence="4 5" key="1">
    <citation type="submission" date="2016-10" db="EMBL/GenBank/DDBJ databases">
        <authorList>
            <person name="de Groot N.N."/>
        </authorList>
    </citation>
    <scope>NUCLEOTIDE SEQUENCE [LARGE SCALE GENOMIC DNA]</scope>
    <source>
        <strain evidence="4 5">DSM 27630</strain>
    </source>
</reference>
<sequence>MSKLKHLMLLSSFGILLAACGQDTTGGVSVTENEDVSSSEQTSEAASSKTTSEVGKRSNPVALGDTATQDFIFYTENSDEELEGNRSITLSNVVKGDEVFEYLKDANEYNEEAPEGMEWVMVDVDYVLNHASTEDDPVYVTPEFTIIGSDGSQISQDSVYPTLADGDEFGYADVYSGGSAKGKYAFYAPKDDDFLVEYNDGSNNGIFWLFDK</sequence>
<evidence type="ECO:0000256" key="2">
    <source>
        <dbReference type="SAM" id="MobiDB-lite"/>
    </source>
</evidence>
<feature type="chain" id="PRO_5039443244" description="DUF4352 domain-containing protein" evidence="3">
    <location>
        <begin position="19"/>
        <end position="212"/>
    </location>
</feature>
<dbReference type="Gene3D" id="2.60.40.1240">
    <property type="match status" value="1"/>
</dbReference>
<dbReference type="PROSITE" id="PS51257">
    <property type="entry name" value="PROKAR_LIPOPROTEIN"/>
    <property type="match status" value="1"/>
</dbReference>
<dbReference type="RefSeq" id="WP_092093882.1">
    <property type="nucleotide sequence ID" value="NZ_FOQE01000074.1"/>
</dbReference>
<feature type="region of interest" description="Disordered" evidence="2">
    <location>
        <begin position="26"/>
        <end position="61"/>
    </location>
</feature>
<name>A0A1I3E6N2_9LACT</name>
<evidence type="ECO:0000256" key="3">
    <source>
        <dbReference type="SAM" id="SignalP"/>
    </source>
</evidence>
<proteinExistence type="predicted"/>
<evidence type="ECO:0008006" key="6">
    <source>
        <dbReference type="Google" id="ProtNLM"/>
    </source>
</evidence>
<accession>A0A1I3E6N2</accession>
<evidence type="ECO:0000256" key="1">
    <source>
        <dbReference type="ARBA" id="ARBA00022729"/>
    </source>
</evidence>
<evidence type="ECO:0000313" key="4">
    <source>
        <dbReference type="EMBL" id="SFH94538.1"/>
    </source>
</evidence>
<protein>
    <recommendedName>
        <fullName evidence="6">DUF4352 domain-containing protein</fullName>
    </recommendedName>
</protein>